<keyword evidence="2" id="KW-1133">Transmembrane helix</keyword>
<sequence>MQTSPDAAFVPDPSLDGSPERAVEPFAPPAEAWRRVSPKLATVRRISLSIGTLIVFGALTVAAWLFVPFPTWPPLVVAGVGLLWWLWRWVRAGRVVRATGWARRDKDLCVVQGLWFRDLSIIPFGRIQMVRVTSGPLLRAFGLANVDVVTASLAANATIPGLPGDEARALRDLIIELSDAEGSGL</sequence>
<evidence type="ECO:0000256" key="2">
    <source>
        <dbReference type="SAM" id="Phobius"/>
    </source>
</evidence>
<dbReference type="AlphaFoldDB" id="A0A6G7Y765"/>
<name>A0A6G7Y765_9ACTN</name>
<keyword evidence="2" id="KW-0472">Membrane</keyword>
<reference evidence="4 5" key="1">
    <citation type="submission" date="2020-03" db="EMBL/GenBank/DDBJ databases">
        <title>Propioniciclava sp. nov., isolated from Hydrophilus acuminatus.</title>
        <authorList>
            <person name="Hyun D.-W."/>
            <person name="Bae J.-W."/>
        </authorList>
    </citation>
    <scope>NUCLEOTIDE SEQUENCE [LARGE SCALE GENOMIC DNA]</scope>
    <source>
        <strain evidence="4 5">HDW11</strain>
    </source>
</reference>
<accession>A0A6G7Y765</accession>
<feature type="domain" description="YdbS-like PH" evidence="3">
    <location>
        <begin position="96"/>
        <end position="174"/>
    </location>
</feature>
<proteinExistence type="predicted"/>
<feature type="transmembrane region" description="Helical" evidence="2">
    <location>
        <begin position="46"/>
        <end position="66"/>
    </location>
</feature>
<evidence type="ECO:0000259" key="3">
    <source>
        <dbReference type="Pfam" id="PF03703"/>
    </source>
</evidence>
<dbReference type="RefSeq" id="WP_166233729.1">
    <property type="nucleotide sequence ID" value="NZ_CP049865.1"/>
</dbReference>
<organism evidence="4 5">
    <name type="scientific">Propioniciclava coleopterorum</name>
    <dbReference type="NCBI Taxonomy" id="2714937"/>
    <lineage>
        <taxon>Bacteria</taxon>
        <taxon>Bacillati</taxon>
        <taxon>Actinomycetota</taxon>
        <taxon>Actinomycetes</taxon>
        <taxon>Propionibacteriales</taxon>
        <taxon>Propionibacteriaceae</taxon>
        <taxon>Propioniciclava</taxon>
    </lineage>
</organism>
<keyword evidence="2" id="KW-0812">Transmembrane</keyword>
<evidence type="ECO:0000256" key="1">
    <source>
        <dbReference type="SAM" id="MobiDB-lite"/>
    </source>
</evidence>
<evidence type="ECO:0000313" key="5">
    <source>
        <dbReference type="Proteomes" id="UP000501058"/>
    </source>
</evidence>
<dbReference type="Pfam" id="PF03703">
    <property type="entry name" value="bPH_2"/>
    <property type="match status" value="1"/>
</dbReference>
<feature type="transmembrane region" description="Helical" evidence="2">
    <location>
        <begin position="72"/>
        <end position="90"/>
    </location>
</feature>
<dbReference type="KEGG" id="prv:G7070_10715"/>
<dbReference type="InterPro" id="IPR005182">
    <property type="entry name" value="YdbS-like_PH"/>
</dbReference>
<gene>
    <name evidence="4" type="ORF">G7070_10715</name>
</gene>
<evidence type="ECO:0000313" key="4">
    <source>
        <dbReference type="EMBL" id="QIK72655.1"/>
    </source>
</evidence>
<dbReference type="PANTHER" id="PTHR34473">
    <property type="entry name" value="UPF0699 TRANSMEMBRANE PROTEIN YDBS"/>
    <property type="match status" value="1"/>
</dbReference>
<dbReference type="EMBL" id="CP049865">
    <property type="protein sequence ID" value="QIK72655.1"/>
    <property type="molecule type" value="Genomic_DNA"/>
</dbReference>
<dbReference type="Proteomes" id="UP000501058">
    <property type="component" value="Chromosome"/>
</dbReference>
<feature type="region of interest" description="Disordered" evidence="1">
    <location>
        <begin position="1"/>
        <end position="21"/>
    </location>
</feature>
<protein>
    <submittedName>
        <fullName evidence="4">PH domain-containing protein</fullName>
    </submittedName>
</protein>
<dbReference type="PANTHER" id="PTHR34473:SF3">
    <property type="entry name" value="TRANSMEMBRANE PROTEIN-RELATED"/>
    <property type="match status" value="1"/>
</dbReference>
<keyword evidence="5" id="KW-1185">Reference proteome</keyword>